<organism evidence="2 3">
    <name type="scientific">Monoraphidium neglectum</name>
    <dbReference type="NCBI Taxonomy" id="145388"/>
    <lineage>
        <taxon>Eukaryota</taxon>
        <taxon>Viridiplantae</taxon>
        <taxon>Chlorophyta</taxon>
        <taxon>core chlorophytes</taxon>
        <taxon>Chlorophyceae</taxon>
        <taxon>CS clade</taxon>
        <taxon>Sphaeropleales</taxon>
        <taxon>Selenastraceae</taxon>
        <taxon>Monoraphidium</taxon>
    </lineage>
</organism>
<keyword evidence="3" id="KW-1185">Reference proteome</keyword>
<feature type="compositionally biased region" description="Gly residues" evidence="1">
    <location>
        <begin position="427"/>
        <end position="441"/>
    </location>
</feature>
<name>A0A0D2MTR5_9CHLO</name>
<dbReference type="AlphaFoldDB" id="A0A0D2MTR5"/>
<sequence length="469" mass="47901">MLQGALRGWADDVAHLLQVPRPLAVLLAGDPEVFLTRRPEEILTAIHGLCDALRAPFTAARDLALAEPRLLLATPAQVSEQLAALRALLPDAPRAASAVAAANPGLLLPPHPAGGGGGGAELRAVLTSLAAELGVGVSAVAAAAASNPLVLSSPPPPGSAAAALAALRGGGLGSQGRVLDVLLAQPALLYANPQELAASDAAISEALSSHPPWRAALSASLDPAAAGLLLLQRRPRLPLLVYLMERGLQGRIELRDAIGMGQTARYREFGSDWLEWLERFKARERRREERAAAAGYGGPPRGEGGGGVDWSGVGGGGAWAREDERDEGNQGVDWGQVDGDEDEAGGEEEEESGDQVDSGGEGSGGVDRRRSLSVVGGIVVNWPGGPSKLDLHVLRAQRAAARLYAAGTAGLLDGYWRRQLWFREEGGPGSAAVGGGTGDGSGDSSSSNGSNGSGGGGRGSGSRGRERAG</sequence>
<reference evidence="2 3" key="1">
    <citation type="journal article" date="2013" name="BMC Genomics">
        <title>Reconstruction of the lipid metabolism for the microalga Monoraphidium neglectum from its genome sequence reveals characteristics suitable for biofuel production.</title>
        <authorList>
            <person name="Bogen C."/>
            <person name="Al-Dilaimi A."/>
            <person name="Albersmeier A."/>
            <person name="Wichmann J."/>
            <person name="Grundmann M."/>
            <person name="Rupp O."/>
            <person name="Lauersen K.J."/>
            <person name="Blifernez-Klassen O."/>
            <person name="Kalinowski J."/>
            <person name="Goesmann A."/>
            <person name="Mussgnug J.H."/>
            <person name="Kruse O."/>
        </authorList>
    </citation>
    <scope>NUCLEOTIDE SEQUENCE [LARGE SCALE GENOMIC DNA]</scope>
    <source>
        <strain evidence="2 3">SAG 48.87</strain>
    </source>
</reference>
<feature type="compositionally biased region" description="Gly residues" evidence="1">
    <location>
        <begin position="451"/>
        <end position="462"/>
    </location>
</feature>
<dbReference type="KEGG" id="mng:MNEG_4095"/>
<dbReference type="GeneID" id="25736973"/>
<protein>
    <submittedName>
        <fullName evidence="2">Uncharacterized protein</fullName>
    </submittedName>
</protein>
<evidence type="ECO:0000313" key="2">
    <source>
        <dbReference type="EMBL" id="KIZ03867.1"/>
    </source>
</evidence>
<dbReference type="STRING" id="145388.A0A0D2MTR5"/>
<proteinExistence type="predicted"/>
<dbReference type="OrthoDB" id="10681723at2759"/>
<gene>
    <name evidence="2" type="ORF">MNEG_4095</name>
</gene>
<dbReference type="RefSeq" id="XP_013902886.1">
    <property type="nucleotide sequence ID" value="XM_014047432.1"/>
</dbReference>
<dbReference type="EMBL" id="KK100769">
    <property type="protein sequence ID" value="KIZ03867.1"/>
    <property type="molecule type" value="Genomic_DNA"/>
</dbReference>
<feature type="region of interest" description="Disordered" evidence="1">
    <location>
        <begin position="425"/>
        <end position="469"/>
    </location>
</feature>
<evidence type="ECO:0000256" key="1">
    <source>
        <dbReference type="SAM" id="MobiDB-lite"/>
    </source>
</evidence>
<feature type="compositionally biased region" description="Acidic residues" evidence="1">
    <location>
        <begin position="338"/>
        <end position="354"/>
    </location>
</feature>
<dbReference type="Proteomes" id="UP000054498">
    <property type="component" value="Unassembled WGS sequence"/>
</dbReference>
<evidence type="ECO:0000313" key="3">
    <source>
        <dbReference type="Proteomes" id="UP000054498"/>
    </source>
</evidence>
<accession>A0A0D2MTR5</accession>
<feature type="region of interest" description="Disordered" evidence="1">
    <location>
        <begin position="291"/>
        <end position="369"/>
    </location>
</feature>
<feature type="compositionally biased region" description="Gly residues" evidence="1">
    <location>
        <begin position="295"/>
        <end position="318"/>
    </location>
</feature>